<dbReference type="AlphaFoldDB" id="A0A6C0CDI4"/>
<accession>A0A6C0CDI4</accession>
<evidence type="ECO:0000313" key="1">
    <source>
        <dbReference type="EMBL" id="QHT02367.1"/>
    </source>
</evidence>
<protein>
    <submittedName>
        <fullName evidence="1">Uncharacterized protein</fullName>
    </submittedName>
</protein>
<dbReference type="EMBL" id="MN739393">
    <property type="protein sequence ID" value="QHT02367.1"/>
    <property type="molecule type" value="Genomic_DNA"/>
</dbReference>
<name>A0A6C0CDI4_9ZZZZ</name>
<proteinExistence type="predicted"/>
<organism evidence="1">
    <name type="scientific">viral metagenome</name>
    <dbReference type="NCBI Taxonomy" id="1070528"/>
    <lineage>
        <taxon>unclassified sequences</taxon>
        <taxon>metagenomes</taxon>
        <taxon>organismal metagenomes</taxon>
    </lineage>
</organism>
<reference evidence="1" key="1">
    <citation type="journal article" date="2020" name="Nature">
        <title>Giant virus diversity and host interactions through global metagenomics.</title>
        <authorList>
            <person name="Schulz F."/>
            <person name="Roux S."/>
            <person name="Paez-Espino D."/>
            <person name="Jungbluth S."/>
            <person name="Walsh D.A."/>
            <person name="Denef V.J."/>
            <person name="McMahon K.D."/>
            <person name="Konstantinidis K.T."/>
            <person name="Eloe-Fadrosh E.A."/>
            <person name="Kyrpides N.C."/>
            <person name="Woyke T."/>
        </authorList>
    </citation>
    <scope>NUCLEOTIDE SEQUENCE</scope>
    <source>
        <strain evidence="1">GVMAG-M-3300020565-3</strain>
    </source>
</reference>
<sequence>MIHRRRPISDISATYQRHIYDIPMTTFYDNISRFFNTDMLIKQIAKEPIIFNLHSMIIGDYMDKMSGSDEYFEDKVMKSFDTFVNRCDNAEDYDEVCNNIIFIYYKSIKYMNDYYSDIYKKKRFYLENLP</sequence>